<dbReference type="SUPFAM" id="SSF56436">
    <property type="entry name" value="C-type lectin-like"/>
    <property type="match status" value="1"/>
</dbReference>
<dbReference type="InterPro" id="IPR016187">
    <property type="entry name" value="CTDL_fold"/>
</dbReference>
<accession>A0A1L8R294</accession>
<dbReference type="Proteomes" id="UP000182835">
    <property type="component" value="Unassembled WGS sequence"/>
</dbReference>
<dbReference type="PANTHER" id="PTHR23150:SF19">
    <property type="entry name" value="FORMYLGLYCINE-GENERATING ENZYME"/>
    <property type="match status" value="1"/>
</dbReference>
<dbReference type="RefSeq" id="WP_071865734.1">
    <property type="nucleotide sequence ID" value="NZ_JBHLVQ010000028.1"/>
</dbReference>
<name>A0A1L8R294_9ENTE</name>
<dbReference type="Pfam" id="PF03781">
    <property type="entry name" value="FGE-sulfatase"/>
    <property type="match status" value="1"/>
</dbReference>
<dbReference type="InterPro" id="IPR005532">
    <property type="entry name" value="SUMF_dom"/>
</dbReference>
<dbReference type="STRING" id="317010.RU96_GL001733"/>
<dbReference type="AlphaFoldDB" id="A0A1L8R294"/>
<evidence type="ECO:0000313" key="2">
    <source>
        <dbReference type="EMBL" id="OJG13847.1"/>
    </source>
</evidence>
<dbReference type="PANTHER" id="PTHR23150">
    <property type="entry name" value="SULFATASE MODIFYING FACTOR 1, 2"/>
    <property type="match status" value="1"/>
</dbReference>
<dbReference type="OrthoDB" id="9768004at2"/>
<evidence type="ECO:0000259" key="1">
    <source>
        <dbReference type="Pfam" id="PF03781"/>
    </source>
</evidence>
<gene>
    <name evidence="2" type="ORF">RU96_GL001733</name>
</gene>
<dbReference type="EMBL" id="JXKG01000032">
    <property type="protein sequence ID" value="OJG13847.1"/>
    <property type="molecule type" value="Genomic_DNA"/>
</dbReference>
<dbReference type="InterPro" id="IPR051043">
    <property type="entry name" value="Sulfatase_Mod_Factor_Kinase"/>
</dbReference>
<comment type="caution">
    <text evidence="2">The sequence shown here is derived from an EMBL/GenBank/DDBJ whole genome shotgun (WGS) entry which is preliminary data.</text>
</comment>
<reference evidence="2 3" key="1">
    <citation type="submission" date="2014-12" db="EMBL/GenBank/DDBJ databases">
        <title>Draft genome sequences of 29 type strains of Enterococci.</title>
        <authorList>
            <person name="Zhong Z."/>
            <person name="Sun Z."/>
            <person name="Liu W."/>
            <person name="Zhang W."/>
            <person name="Zhang H."/>
        </authorList>
    </citation>
    <scope>NUCLEOTIDE SEQUENCE [LARGE SCALE GENOMIC DNA]</scope>
    <source>
        <strain evidence="2 3">DSM 21207</strain>
    </source>
</reference>
<proteinExistence type="predicted"/>
<dbReference type="Gene3D" id="3.90.1580.10">
    <property type="entry name" value="paralog of FGE (formylglycine-generating enzyme)"/>
    <property type="match status" value="1"/>
</dbReference>
<protein>
    <recommendedName>
        <fullName evidence="1">Sulfatase-modifying factor enzyme-like domain-containing protein</fullName>
    </recommendedName>
</protein>
<evidence type="ECO:0000313" key="3">
    <source>
        <dbReference type="Proteomes" id="UP000182835"/>
    </source>
</evidence>
<organism evidence="2 3">
    <name type="scientific">Enterococcus canintestini</name>
    <dbReference type="NCBI Taxonomy" id="317010"/>
    <lineage>
        <taxon>Bacteria</taxon>
        <taxon>Bacillati</taxon>
        <taxon>Bacillota</taxon>
        <taxon>Bacilli</taxon>
        <taxon>Lactobacillales</taxon>
        <taxon>Enterococcaceae</taxon>
        <taxon>Enterococcus</taxon>
    </lineage>
</organism>
<feature type="domain" description="Sulfatase-modifying factor enzyme-like" evidence="1">
    <location>
        <begin position="3"/>
        <end position="282"/>
    </location>
</feature>
<dbReference type="GO" id="GO:0120147">
    <property type="term" value="F:formylglycine-generating oxidase activity"/>
    <property type="evidence" value="ECO:0007669"/>
    <property type="project" value="TreeGrafter"/>
</dbReference>
<sequence>MNFVDIEGNQFFMGSTKSEEGFLEDYEYPPKKVIVNDFQICDTPITNKEFQLFVKETNYVTVAERQGYSFVFEKLILEKDKQEYPYVMGMPWWRKVTGANWAHPYGAHSDLLGIENHPVVHVSLIDALEFCNWANTSLPTESQWEFAARAGTKSIFTWGDSLTEGDRYHANTWQGEFPIKNTKMDGYLGTAPVYTYEPNNWGLYQMIGNVWEWCRNPRYAMLDEFNVNSFNIEDKNSLSGEYAIRGGSFLCHCSYCNRYRVAARNGTDFMSTSSHLGFRCIRE</sequence>
<dbReference type="InterPro" id="IPR042095">
    <property type="entry name" value="SUMF_sf"/>
</dbReference>